<evidence type="ECO:0000313" key="9">
    <source>
        <dbReference type="Proteomes" id="UP000275865"/>
    </source>
</evidence>
<name>A0A3A9YM78_9ACTN</name>
<evidence type="ECO:0000256" key="1">
    <source>
        <dbReference type="ARBA" id="ARBA00004141"/>
    </source>
</evidence>
<dbReference type="AlphaFoldDB" id="A0A3A9YM78"/>
<protein>
    <submittedName>
        <fullName evidence="8">ABC transporter permease</fullName>
    </submittedName>
</protein>
<reference evidence="8 9" key="1">
    <citation type="submission" date="2018-09" db="EMBL/GenBank/DDBJ databases">
        <title>Micromonospora sp. nov. MS1-9, isolated from a root of Musa sp.</title>
        <authorList>
            <person name="Kuncharoen N."/>
            <person name="Kudo T."/>
            <person name="Ohkuma M."/>
            <person name="Yuki M."/>
            <person name="Tanasupawat S."/>
        </authorList>
    </citation>
    <scope>NUCLEOTIDE SEQUENCE [LARGE SCALE GENOMIC DNA]</scope>
    <source>
        <strain evidence="8 9">MS1-9</strain>
    </source>
</reference>
<keyword evidence="3 6" id="KW-0812">Transmembrane</keyword>
<comment type="subcellular location">
    <subcellularLocation>
        <location evidence="1">Membrane</location>
        <topology evidence="1">Multi-pass membrane protein</topology>
    </subcellularLocation>
</comment>
<accession>A0A3A9YM78</accession>
<feature type="transmembrane region" description="Helical" evidence="6">
    <location>
        <begin position="122"/>
        <end position="142"/>
    </location>
</feature>
<dbReference type="PANTHER" id="PTHR30028">
    <property type="entry name" value="UPF0014 INNER MEMBRANE PROTEIN YBBM-RELATED"/>
    <property type="match status" value="1"/>
</dbReference>
<comment type="similarity">
    <text evidence="2">Belongs to the UPF0014 family.</text>
</comment>
<organism evidence="8 9">
    <name type="scientific">Micromonospora musae</name>
    <dbReference type="NCBI Taxonomy" id="1894970"/>
    <lineage>
        <taxon>Bacteria</taxon>
        <taxon>Bacillati</taxon>
        <taxon>Actinomycetota</taxon>
        <taxon>Actinomycetes</taxon>
        <taxon>Micromonosporales</taxon>
        <taxon>Micromonosporaceae</taxon>
        <taxon>Micromonospora</taxon>
    </lineage>
</organism>
<keyword evidence="7" id="KW-0732">Signal</keyword>
<evidence type="ECO:0000256" key="7">
    <source>
        <dbReference type="SAM" id="SignalP"/>
    </source>
</evidence>
<feature type="transmembrane region" description="Helical" evidence="6">
    <location>
        <begin position="52"/>
        <end position="79"/>
    </location>
</feature>
<feature type="transmembrane region" description="Helical" evidence="6">
    <location>
        <begin position="192"/>
        <end position="212"/>
    </location>
</feature>
<evidence type="ECO:0000313" key="8">
    <source>
        <dbReference type="EMBL" id="RKN35476.1"/>
    </source>
</evidence>
<evidence type="ECO:0000256" key="2">
    <source>
        <dbReference type="ARBA" id="ARBA00005268"/>
    </source>
</evidence>
<dbReference type="RefSeq" id="WP_120688081.1">
    <property type="nucleotide sequence ID" value="NZ_RAZT01000002.1"/>
</dbReference>
<dbReference type="PANTHER" id="PTHR30028:SF0">
    <property type="entry name" value="PROTEIN ALUMINUM SENSITIVE 3"/>
    <property type="match status" value="1"/>
</dbReference>
<keyword evidence="4 6" id="KW-1133">Transmembrane helix</keyword>
<evidence type="ECO:0000256" key="6">
    <source>
        <dbReference type="SAM" id="Phobius"/>
    </source>
</evidence>
<evidence type="ECO:0000256" key="3">
    <source>
        <dbReference type="ARBA" id="ARBA00022692"/>
    </source>
</evidence>
<dbReference type="InterPro" id="IPR005226">
    <property type="entry name" value="UPF0014_fam"/>
</dbReference>
<dbReference type="Proteomes" id="UP000275865">
    <property type="component" value="Unassembled WGS sequence"/>
</dbReference>
<dbReference type="EMBL" id="RAZT01000002">
    <property type="protein sequence ID" value="RKN35476.1"/>
    <property type="molecule type" value="Genomic_DNA"/>
</dbReference>
<proteinExistence type="inferred from homology"/>
<evidence type="ECO:0000256" key="4">
    <source>
        <dbReference type="ARBA" id="ARBA00022989"/>
    </source>
</evidence>
<dbReference type="GO" id="GO:0005886">
    <property type="term" value="C:plasma membrane"/>
    <property type="evidence" value="ECO:0007669"/>
    <property type="project" value="TreeGrafter"/>
</dbReference>
<sequence length="256" mass="25476">MSSSTMLVLGPKLWVALAALTAAAAAVAAVGRLGHSRQIMVAALRAAVQLTAVSLLIAAIVASHWATAGFVVLMCLVASGTSARRVGAGRSGWWVALPIVAGSLTVVAALLAAGLLPARGIAVIPVAGILIGGAMTATSLAGRRAVDELTGRRGEVEAALALGLSPRDAVLLVCRAAAAQALIPALDQTRTVGLVTLPGAFVGVLLGGASPIEAGVTQLFVLVGLLAVEAVAVVLTVELVARGRLRPREPIPALAG</sequence>
<evidence type="ECO:0000256" key="5">
    <source>
        <dbReference type="ARBA" id="ARBA00023136"/>
    </source>
</evidence>
<keyword evidence="5 6" id="KW-0472">Membrane</keyword>
<feature type="chain" id="PRO_5038687271" evidence="7">
    <location>
        <begin position="29"/>
        <end position="256"/>
    </location>
</feature>
<feature type="signal peptide" evidence="7">
    <location>
        <begin position="1"/>
        <end position="28"/>
    </location>
</feature>
<gene>
    <name evidence="8" type="ORF">D7044_04775</name>
</gene>
<feature type="transmembrane region" description="Helical" evidence="6">
    <location>
        <begin position="91"/>
        <end position="116"/>
    </location>
</feature>
<feature type="transmembrane region" description="Helical" evidence="6">
    <location>
        <begin position="218"/>
        <end position="241"/>
    </location>
</feature>
<comment type="caution">
    <text evidence="8">The sequence shown here is derived from an EMBL/GenBank/DDBJ whole genome shotgun (WGS) entry which is preliminary data.</text>
</comment>
<dbReference type="Pfam" id="PF03649">
    <property type="entry name" value="UPF0014"/>
    <property type="match status" value="1"/>
</dbReference>